<evidence type="ECO:0000313" key="1">
    <source>
        <dbReference type="EMBL" id="EUJ41956.1"/>
    </source>
</evidence>
<proteinExistence type="predicted"/>
<dbReference type="STRING" id="1265861.BCAMP_01055"/>
<accession>W7D1Y7</accession>
<reference evidence="1 2" key="1">
    <citation type="submission" date="2012-12" db="EMBL/GenBank/DDBJ databases">
        <title>Novel taxa of Listeriaceae from agricultural environments in the United States.</title>
        <authorList>
            <person name="den Bakker H.C."/>
            <person name="Allred A."/>
            <person name="Warchocki S."/>
            <person name="Wright E.M."/>
            <person name="Burrell A."/>
            <person name="Nightingale K.K."/>
            <person name="Kephart D."/>
            <person name="Wiedmann M."/>
        </authorList>
    </citation>
    <scope>NUCLEOTIDE SEQUENCE [LARGE SCALE GENOMIC DNA]</scope>
    <source>
        <strain evidence="1 2">FSL F6-1037</strain>
    </source>
</reference>
<dbReference type="EMBL" id="AODH01000004">
    <property type="protein sequence ID" value="EUJ41956.1"/>
    <property type="molecule type" value="Genomic_DNA"/>
</dbReference>
<organism evidence="1 2">
    <name type="scientific">Brochothrix campestris FSL F6-1037</name>
    <dbReference type="NCBI Taxonomy" id="1265861"/>
    <lineage>
        <taxon>Bacteria</taxon>
        <taxon>Bacillati</taxon>
        <taxon>Bacillota</taxon>
        <taxon>Bacilli</taxon>
        <taxon>Bacillales</taxon>
        <taxon>Listeriaceae</taxon>
        <taxon>Brochothrix</taxon>
    </lineage>
</organism>
<gene>
    <name evidence="1" type="ORF">BCAMP_01055</name>
</gene>
<protein>
    <recommendedName>
        <fullName evidence="3">DUF3954 domain-containing protein</fullName>
    </recommendedName>
</protein>
<name>W7D1Y7_9LIST</name>
<sequence length="61" mass="6916">MKNEKKKVVVESDGVYVKLNGELTKVCPVPSTGFGQTDIKWINYEPTTMTMATTYKVKEMK</sequence>
<dbReference type="Proteomes" id="UP000019243">
    <property type="component" value="Unassembled WGS sequence"/>
</dbReference>
<evidence type="ECO:0008006" key="3">
    <source>
        <dbReference type="Google" id="ProtNLM"/>
    </source>
</evidence>
<dbReference type="RefSeq" id="WP_035312960.1">
    <property type="nucleotide sequence ID" value="NZ_AODH01000004.1"/>
</dbReference>
<dbReference type="AlphaFoldDB" id="W7D1Y7"/>
<keyword evidence="2" id="KW-1185">Reference proteome</keyword>
<comment type="caution">
    <text evidence="1">The sequence shown here is derived from an EMBL/GenBank/DDBJ whole genome shotgun (WGS) entry which is preliminary data.</text>
</comment>
<evidence type="ECO:0000313" key="2">
    <source>
        <dbReference type="Proteomes" id="UP000019243"/>
    </source>
</evidence>